<evidence type="ECO:0000259" key="1">
    <source>
        <dbReference type="PROSITE" id="PS51186"/>
    </source>
</evidence>
<name>A0A1I4G5B3_9HYPH</name>
<proteinExistence type="predicted"/>
<organism evidence="2 3">
    <name type="scientific">Pseudovibrio ascidiaceicola</name>
    <dbReference type="NCBI Taxonomy" id="285279"/>
    <lineage>
        <taxon>Bacteria</taxon>
        <taxon>Pseudomonadati</taxon>
        <taxon>Pseudomonadota</taxon>
        <taxon>Alphaproteobacteria</taxon>
        <taxon>Hyphomicrobiales</taxon>
        <taxon>Stappiaceae</taxon>
        <taxon>Pseudovibrio</taxon>
    </lineage>
</organism>
<feature type="domain" description="N-acetyltransferase" evidence="1">
    <location>
        <begin position="1"/>
        <end position="149"/>
    </location>
</feature>
<dbReference type="EMBL" id="FOSK01000028">
    <property type="protein sequence ID" value="SFL24979.1"/>
    <property type="molecule type" value="Genomic_DNA"/>
</dbReference>
<evidence type="ECO:0000313" key="2">
    <source>
        <dbReference type="EMBL" id="SFL24979.1"/>
    </source>
</evidence>
<dbReference type="PANTHER" id="PTHR43792">
    <property type="entry name" value="GNAT FAMILY, PUTATIVE (AFU_ORTHOLOGUE AFUA_3G00765)-RELATED-RELATED"/>
    <property type="match status" value="1"/>
</dbReference>
<dbReference type="SUPFAM" id="SSF55729">
    <property type="entry name" value="Acyl-CoA N-acyltransferases (Nat)"/>
    <property type="match status" value="1"/>
</dbReference>
<dbReference type="PROSITE" id="PS51186">
    <property type="entry name" value="GNAT"/>
    <property type="match status" value="1"/>
</dbReference>
<accession>A0A1I4G5B3</accession>
<dbReference type="Gene3D" id="3.40.630.30">
    <property type="match status" value="1"/>
</dbReference>
<protein>
    <submittedName>
        <fullName evidence="2">Protein N-acetyltransferase, RimJ/RimL family</fullName>
    </submittedName>
</protein>
<dbReference type="Proteomes" id="UP000199598">
    <property type="component" value="Unassembled WGS sequence"/>
</dbReference>
<dbReference type="PANTHER" id="PTHR43792:SF1">
    <property type="entry name" value="N-ACETYLTRANSFERASE DOMAIN-CONTAINING PROTEIN"/>
    <property type="match status" value="1"/>
</dbReference>
<evidence type="ECO:0000313" key="3">
    <source>
        <dbReference type="Proteomes" id="UP000199598"/>
    </source>
</evidence>
<comment type="caution">
    <text evidence="2">The sequence shown here is derived from an EMBL/GenBank/DDBJ whole genome shotgun (WGS) entry which is preliminary data.</text>
</comment>
<keyword evidence="3" id="KW-1185">Reference proteome</keyword>
<dbReference type="Pfam" id="PF13302">
    <property type="entry name" value="Acetyltransf_3"/>
    <property type="match status" value="1"/>
</dbReference>
<dbReference type="InterPro" id="IPR016181">
    <property type="entry name" value="Acyl_CoA_acyltransferase"/>
</dbReference>
<reference evidence="2 3" key="1">
    <citation type="submission" date="2016-10" db="EMBL/GenBank/DDBJ databases">
        <authorList>
            <person name="Varghese N."/>
            <person name="Submissions S."/>
        </authorList>
    </citation>
    <scope>NUCLEOTIDE SEQUENCE [LARGE SCALE GENOMIC DNA]</scope>
    <source>
        <strain evidence="2 3">DSM 16392</strain>
    </source>
</reference>
<gene>
    <name evidence="2" type="ORF">SAMN04488518_12810</name>
</gene>
<dbReference type="InterPro" id="IPR051531">
    <property type="entry name" value="N-acetyltransferase"/>
</dbReference>
<dbReference type="InterPro" id="IPR000182">
    <property type="entry name" value="GNAT_dom"/>
</dbReference>
<sequence>MDDWPAYLNLMVSPRSHFVGGPISDRFAWGIFCHDVAQWSLLDHGALMIVDRSSKRCIGQVAINAGPFFPEHELGWFVYEGFEGNGYAYEAAEALKRWAFKELKLPTLVSYVDPENAKSCRLAKRLNGTLDIDALREDPTDLVFRYEEDT</sequence>